<proteinExistence type="inferred from homology"/>
<comment type="caution">
    <text evidence="3">The sequence shown here is derived from an EMBL/GenBank/DDBJ whole genome shotgun (WGS) entry which is preliminary data.</text>
</comment>
<name>A0ABT1GAU8_9GAMM</name>
<gene>
    <name evidence="3" type="ORF">J2T60_001007</name>
</gene>
<dbReference type="Gene3D" id="3.30.70.1060">
    <property type="entry name" value="Dimeric alpha+beta barrel"/>
    <property type="match status" value="1"/>
</dbReference>
<dbReference type="PANTHER" id="PTHR35174:SF4">
    <property type="entry name" value="BLL7163 PROTEIN"/>
    <property type="match status" value="1"/>
</dbReference>
<feature type="domain" description="YCII-related" evidence="2">
    <location>
        <begin position="22"/>
        <end position="73"/>
    </location>
</feature>
<dbReference type="SUPFAM" id="SSF54909">
    <property type="entry name" value="Dimeric alpha+beta barrel"/>
    <property type="match status" value="1"/>
</dbReference>
<dbReference type="RefSeq" id="WP_253446290.1">
    <property type="nucleotide sequence ID" value="NZ_JALJYF010000001.1"/>
</dbReference>
<protein>
    <recommendedName>
        <fullName evidence="2">YCII-related domain-containing protein</fullName>
    </recommendedName>
</protein>
<evidence type="ECO:0000313" key="3">
    <source>
        <dbReference type="EMBL" id="MCP1727042.1"/>
    </source>
</evidence>
<dbReference type="PANTHER" id="PTHR35174">
    <property type="entry name" value="BLL7171 PROTEIN-RELATED"/>
    <property type="match status" value="1"/>
</dbReference>
<organism evidence="3 4">
    <name type="scientific">Natronospira proteinivora</name>
    <dbReference type="NCBI Taxonomy" id="1807133"/>
    <lineage>
        <taxon>Bacteria</taxon>
        <taxon>Pseudomonadati</taxon>
        <taxon>Pseudomonadota</taxon>
        <taxon>Gammaproteobacteria</taxon>
        <taxon>Natronospirales</taxon>
        <taxon>Natronospiraceae</taxon>
        <taxon>Natronospira</taxon>
    </lineage>
</organism>
<accession>A0ABT1GAU8</accession>
<evidence type="ECO:0000313" key="4">
    <source>
        <dbReference type="Proteomes" id="UP001523550"/>
    </source>
</evidence>
<sequence length="106" mass="11986">MKAGEGLKPSCTGVRIRFSGDERAVIDGAFAETKKLIADFWLWEVNFLDEAINWLKRCPHPMPGSDAEIEIRPVFEAEGFGEAMMPELREREAEMRSVLEKGESNL</sequence>
<keyword evidence="4" id="KW-1185">Reference proteome</keyword>
<evidence type="ECO:0000256" key="1">
    <source>
        <dbReference type="ARBA" id="ARBA00007689"/>
    </source>
</evidence>
<dbReference type="Pfam" id="PF03795">
    <property type="entry name" value="YCII"/>
    <property type="match status" value="1"/>
</dbReference>
<reference evidence="3 4" key="1">
    <citation type="submission" date="2022-03" db="EMBL/GenBank/DDBJ databases">
        <title>Genomic Encyclopedia of Type Strains, Phase III (KMG-III): the genomes of soil and plant-associated and newly described type strains.</title>
        <authorList>
            <person name="Whitman W."/>
        </authorList>
    </citation>
    <scope>NUCLEOTIDE SEQUENCE [LARGE SCALE GENOMIC DNA]</scope>
    <source>
        <strain evidence="3 4">BSker1</strain>
    </source>
</reference>
<dbReference type="EMBL" id="JALJYF010000001">
    <property type="protein sequence ID" value="MCP1727042.1"/>
    <property type="molecule type" value="Genomic_DNA"/>
</dbReference>
<dbReference type="InterPro" id="IPR005545">
    <property type="entry name" value="YCII"/>
</dbReference>
<dbReference type="Proteomes" id="UP001523550">
    <property type="component" value="Unassembled WGS sequence"/>
</dbReference>
<comment type="similarity">
    <text evidence="1">Belongs to the YciI family.</text>
</comment>
<dbReference type="InterPro" id="IPR011008">
    <property type="entry name" value="Dimeric_a/b-barrel"/>
</dbReference>
<evidence type="ECO:0000259" key="2">
    <source>
        <dbReference type="Pfam" id="PF03795"/>
    </source>
</evidence>